<dbReference type="Proteomes" id="UP001244341">
    <property type="component" value="Chromosome 10b"/>
</dbReference>
<sequence length="454" mass="47961">MAMDPKKGLLIGHKGCVNHVQFNESGSLLASGSDDTRICLWDLASSSPLATHATGHKANIFCVKFMPGTGDSSQPLLASCAGDAEVRLHDLASGARSVFSHHGSRVKKLVTEPGNPHLLLSCSEDGTVRQLDVREAGGAPRQLLQLARNGVKLEINSISSPWHKPWLLGVGASDDALRVYDRRVVSSSSSSGGSSTPSRASRGGPRCVGHFTPTAAAMPGSSSSSGIGSDCITGVAFADDGRQVLANHLGGYVYLWTLSDGMQVDRQATPAAAEVRQPGLGGDEEQQPQQHQHAGEAAAEAEPGQARRMMSVDDAVVLLQRGELALPRRRRGMLASMVLSRAQDLFERGELDASLRYARAALQLRPNYGMAHYTAAMCLEAQGQPAAALAEGQAALEYAWSYDLQAFVRRLRRSVAGAAAAGAAADDDDEHVEDGEGAAAEQQQQQDAQQPAVK</sequence>
<keyword evidence="6" id="KW-1185">Reference proteome</keyword>
<evidence type="ECO:0008006" key="7">
    <source>
        <dbReference type="Google" id="ProtNLM"/>
    </source>
</evidence>
<evidence type="ECO:0000256" key="2">
    <source>
        <dbReference type="ARBA" id="ARBA00022737"/>
    </source>
</evidence>
<gene>
    <name evidence="5" type="ORF">OEZ85_003775</name>
</gene>
<feature type="compositionally biased region" description="Acidic residues" evidence="4">
    <location>
        <begin position="425"/>
        <end position="436"/>
    </location>
</feature>
<dbReference type="InterPro" id="IPR019775">
    <property type="entry name" value="WD40_repeat_CS"/>
</dbReference>
<dbReference type="Gene3D" id="2.130.10.10">
    <property type="entry name" value="YVTN repeat-like/Quinoprotein amine dehydrogenase"/>
    <property type="match status" value="2"/>
</dbReference>
<dbReference type="Gene3D" id="1.25.40.10">
    <property type="entry name" value="Tetratricopeptide repeat domain"/>
    <property type="match status" value="1"/>
</dbReference>
<dbReference type="EMBL" id="CP126217">
    <property type="protein sequence ID" value="WIA19127.1"/>
    <property type="molecule type" value="Genomic_DNA"/>
</dbReference>
<feature type="compositionally biased region" description="Low complexity" evidence="4">
    <location>
        <begin position="437"/>
        <end position="454"/>
    </location>
</feature>
<dbReference type="InterPro" id="IPR045151">
    <property type="entry name" value="DCAF8"/>
</dbReference>
<evidence type="ECO:0000256" key="1">
    <source>
        <dbReference type="ARBA" id="ARBA00022574"/>
    </source>
</evidence>
<dbReference type="SUPFAM" id="SSF48452">
    <property type="entry name" value="TPR-like"/>
    <property type="match status" value="1"/>
</dbReference>
<evidence type="ECO:0000313" key="5">
    <source>
        <dbReference type="EMBL" id="WIA19127.1"/>
    </source>
</evidence>
<proteinExistence type="predicted"/>
<protein>
    <recommendedName>
        <fullName evidence="7">Anaphase-promoting complex subunit 4 WD40 domain-containing protein</fullName>
    </recommendedName>
</protein>
<evidence type="ECO:0000256" key="3">
    <source>
        <dbReference type="PROSITE-ProRule" id="PRU00221"/>
    </source>
</evidence>
<dbReference type="InterPro" id="IPR036322">
    <property type="entry name" value="WD40_repeat_dom_sf"/>
</dbReference>
<dbReference type="Pfam" id="PF00400">
    <property type="entry name" value="WD40"/>
    <property type="match status" value="2"/>
</dbReference>
<dbReference type="SUPFAM" id="SSF50978">
    <property type="entry name" value="WD40 repeat-like"/>
    <property type="match status" value="1"/>
</dbReference>
<dbReference type="SMART" id="SM00320">
    <property type="entry name" value="WD40"/>
    <property type="match status" value="5"/>
</dbReference>
<dbReference type="PANTHER" id="PTHR15574:SF40">
    <property type="entry name" value="WD AND TETRATRICOPEPTIDE REPEATS PROTEIN 1"/>
    <property type="match status" value="1"/>
</dbReference>
<feature type="compositionally biased region" description="Low complexity" evidence="4">
    <location>
        <begin position="287"/>
        <end position="305"/>
    </location>
</feature>
<feature type="region of interest" description="Disordered" evidence="4">
    <location>
        <begin position="184"/>
        <end position="226"/>
    </location>
</feature>
<organism evidence="5 6">
    <name type="scientific">Tetradesmus obliquus</name>
    <name type="common">Green alga</name>
    <name type="synonym">Acutodesmus obliquus</name>
    <dbReference type="NCBI Taxonomy" id="3088"/>
    <lineage>
        <taxon>Eukaryota</taxon>
        <taxon>Viridiplantae</taxon>
        <taxon>Chlorophyta</taxon>
        <taxon>core chlorophytes</taxon>
        <taxon>Chlorophyceae</taxon>
        <taxon>CS clade</taxon>
        <taxon>Sphaeropleales</taxon>
        <taxon>Scenedesmaceae</taxon>
        <taxon>Tetradesmus</taxon>
    </lineage>
</organism>
<feature type="region of interest" description="Disordered" evidence="4">
    <location>
        <begin position="419"/>
        <end position="454"/>
    </location>
</feature>
<dbReference type="InterPro" id="IPR011990">
    <property type="entry name" value="TPR-like_helical_dom_sf"/>
</dbReference>
<name>A0ABY8UFM6_TETOB</name>
<evidence type="ECO:0000256" key="4">
    <source>
        <dbReference type="SAM" id="MobiDB-lite"/>
    </source>
</evidence>
<keyword evidence="2" id="KW-0677">Repeat</keyword>
<feature type="region of interest" description="Disordered" evidence="4">
    <location>
        <begin position="268"/>
        <end position="305"/>
    </location>
</feature>
<dbReference type="PANTHER" id="PTHR15574">
    <property type="entry name" value="WD REPEAT DOMAIN-CONTAINING FAMILY"/>
    <property type="match status" value="1"/>
</dbReference>
<accession>A0ABY8UFM6</accession>
<feature type="compositionally biased region" description="Low complexity" evidence="4">
    <location>
        <begin position="185"/>
        <end position="205"/>
    </location>
</feature>
<dbReference type="PROSITE" id="PS50082">
    <property type="entry name" value="WD_REPEATS_2"/>
    <property type="match status" value="1"/>
</dbReference>
<dbReference type="InterPro" id="IPR001680">
    <property type="entry name" value="WD40_rpt"/>
</dbReference>
<reference evidence="5 6" key="1">
    <citation type="submission" date="2023-05" db="EMBL/GenBank/DDBJ databases">
        <title>A 100% complete, gapless, phased diploid assembly of the Scenedesmus obliquus UTEX 3031 genome.</title>
        <authorList>
            <person name="Biondi T.C."/>
            <person name="Hanschen E.R."/>
            <person name="Kwon T."/>
            <person name="Eng W."/>
            <person name="Kruse C.P.S."/>
            <person name="Koehler S.I."/>
            <person name="Kunde Y."/>
            <person name="Gleasner C.D."/>
            <person name="You Mak K.T."/>
            <person name="Polle J."/>
            <person name="Hovde B.T."/>
            <person name="Starkenburg S.R."/>
        </authorList>
    </citation>
    <scope>NUCLEOTIDE SEQUENCE [LARGE SCALE GENOMIC DNA]</scope>
    <source>
        <strain evidence="5 6">DOE0152z</strain>
    </source>
</reference>
<dbReference type="InterPro" id="IPR015943">
    <property type="entry name" value="WD40/YVTN_repeat-like_dom_sf"/>
</dbReference>
<dbReference type="PROSITE" id="PS00678">
    <property type="entry name" value="WD_REPEATS_1"/>
    <property type="match status" value="1"/>
</dbReference>
<evidence type="ECO:0000313" key="6">
    <source>
        <dbReference type="Proteomes" id="UP001244341"/>
    </source>
</evidence>
<keyword evidence="1 3" id="KW-0853">WD repeat</keyword>
<feature type="repeat" description="WD" evidence="3">
    <location>
        <begin position="10"/>
        <end position="51"/>
    </location>
</feature>
<dbReference type="PROSITE" id="PS50294">
    <property type="entry name" value="WD_REPEATS_REGION"/>
    <property type="match status" value="1"/>
</dbReference>